<sequence>MTFDSVVVGGGVSGLAAALILARKGRRVAVVEQAPRLAPLIRGFSREGVYFDSAFHYAGGLGEGEILDLFFRYLGLSEGLEKYPFRAEGFDRFRDTDSGWEFAFPTGNPQLQEALNAAFPGEQPAIAAYLDALQQACGSLPYLDPEVPAEQWDGSAVVQGPTLGEVLDRLTDNRALKNLLSLHTLLHGVLPGEVPFAIHASVAALYYRSAVGIAGGGAALAQAFEARLAAAGVTVVLGRAVKSLTTSAAGRLQGVELSDGERLECRECLVSTHPRHFLDMAPEGALKPAFRKRLGGLEETASAFILYAAGGGQSLRGSNLILGRLEATEAPWSGELAQRPLFLAANSAGGQTDPAGWVAICPASWQETAAWSEPGASRRGPGYRQHKERVAAELLERLRRQAPELAAQARVLATATPLTLRDFGGSPAGGLYGVKHKVGQYNPQPATRIPGVLLTGQAAAAPGVLGAITSAFLTCGNLFGHDQLRREVLECR</sequence>
<gene>
    <name evidence="7" type="ORF">DESUT3_02490</name>
</gene>
<keyword evidence="2" id="KW-0732">Signal</keyword>
<evidence type="ECO:0000256" key="3">
    <source>
        <dbReference type="ARBA" id="ARBA00022827"/>
    </source>
</evidence>
<dbReference type="EMBL" id="AP024355">
    <property type="protein sequence ID" value="BCR03180.1"/>
    <property type="molecule type" value="Genomic_DNA"/>
</dbReference>
<keyword evidence="5" id="KW-0520">NAD</keyword>
<dbReference type="Gene3D" id="3.50.50.60">
    <property type="entry name" value="FAD/NAD(P)-binding domain"/>
    <property type="match status" value="2"/>
</dbReference>
<dbReference type="InterPro" id="IPR052206">
    <property type="entry name" value="Retinol_saturase"/>
</dbReference>
<dbReference type="RefSeq" id="WP_221250657.1">
    <property type="nucleotide sequence ID" value="NZ_AP024355.1"/>
</dbReference>
<evidence type="ECO:0000256" key="4">
    <source>
        <dbReference type="ARBA" id="ARBA00022857"/>
    </source>
</evidence>
<dbReference type="PANTHER" id="PTHR46091">
    <property type="entry name" value="BLR7054 PROTEIN"/>
    <property type="match status" value="1"/>
</dbReference>
<organism evidence="7 8">
    <name type="scientific">Desulfuromonas versatilis</name>
    <dbReference type="NCBI Taxonomy" id="2802975"/>
    <lineage>
        <taxon>Bacteria</taxon>
        <taxon>Pseudomonadati</taxon>
        <taxon>Thermodesulfobacteriota</taxon>
        <taxon>Desulfuromonadia</taxon>
        <taxon>Desulfuromonadales</taxon>
        <taxon>Desulfuromonadaceae</taxon>
        <taxon>Desulfuromonas</taxon>
    </lineage>
</organism>
<evidence type="ECO:0000256" key="2">
    <source>
        <dbReference type="ARBA" id="ARBA00022729"/>
    </source>
</evidence>
<accession>A0ABM8HNW2</accession>
<dbReference type="Proteomes" id="UP001319827">
    <property type="component" value="Chromosome"/>
</dbReference>
<evidence type="ECO:0000313" key="8">
    <source>
        <dbReference type="Proteomes" id="UP001319827"/>
    </source>
</evidence>
<dbReference type="Pfam" id="PF01593">
    <property type="entry name" value="Amino_oxidase"/>
    <property type="match status" value="1"/>
</dbReference>
<evidence type="ECO:0000313" key="7">
    <source>
        <dbReference type="EMBL" id="BCR03180.1"/>
    </source>
</evidence>
<keyword evidence="3" id="KW-0274">FAD</keyword>
<keyword evidence="1" id="KW-0285">Flavoprotein</keyword>
<evidence type="ECO:0000256" key="1">
    <source>
        <dbReference type="ARBA" id="ARBA00022630"/>
    </source>
</evidence>
<evidence type="ECO:0000259" key="6">
    <source>
        <dbReference type="Pfam" id="PF01593"/>
    </source>
</evidence>
<dbReference type="InterPro" id="IPR002937">
    <property type="entry name" value="Amino_oxidase"/>
</dbReference>
<keyword evidence="8" id="KW-1185">Reference proteome</keyword>
<dbReference type="PANTHER" id="PTHR46091:SF3">
    <property type="entry name" value="AMINE OXIDASE DOMAIN-CONTAINING PROTEIN"/>
    <property type="match status" value="1"/>
</dbReference>
<name>A0ABM8HNW2_9BACT</name>
<proteinExistence type="predicted"/>
<dbReference type="InterPro" id="IPR036188">
    <property type="entry name" value="FAD/NAD-bd_sf"/>
</dbReference>
<protein>
    <submittedName>
        <fullName evidence="7">Phytoene desaturase</fullName>
    </submittedName>
</protein>
<reference evidence="7 8" key="2">
    <citation type="journal article" date="2021" name="Int. J. Syst. Evol. Microbiol.">
        <title>Isolation and Polyphasic Characterization of Desulfuromonas versatilis sp. Nov., an Electrogenic Bacteria Capable of Versatile Metabolism Isolated from a Graphene Oxide-Reducing Enrichment Culture.</title>
        <authorList>
            <person name="Xie L."/>
            <person name="Yoshida N."/>
            <person name="Ishii S."/>
            <person name="Meng L."/>
        </authorList>
    </citation>
    <scope>NUCLEOTIDE SEQUENCE [LARGE SCALE GENOMIC DNA]</scope>
    <source>
        <strain evidence="7 8">NIT-T3</strain>
    </source>
</reference>
<reference evidence="7 8" key="1">
    <citation type="journal article" date="2016" name="C (Basel)">
        <title>Selective Growth of and Electricity Production by Marine Exoelectrogenic Bacteria in Self-Aggregated Hydrogel of Microbially Reduced Graphene Oxide.</title>
        <authorList>
            <person name="Yoshida N."/>
            <person name="Goto Y."/>
            <person name="Miyata Y."/>
        </authorList>
    </citation>
    <scope>NUCLEOTIDE SEQUENCE [LARGE SCALE GENOMIC DNA]</scope>
    <source>
        <strain evidence="7 8">NIT-T3</strain>
    </source>
</reference>
<evidence type="ECO:0000256" key="5">
    <source>
        <dbReference type="ARBA" id="ARBA00023027"/>
    </source>
</evidence>
<keyword evidence="4" id="KW-0521">NADP</keyword>
<feature type="domain" description="Amine oxidase" evidence="6">
    <location>
        <begin position="12"/>
        <end position="278"/>
    </location>
</feature>
<dbReference type="SUPFAM" id="SSF51905">
    <property type="entry name" value="FAD/NAD(P)-binding domain"/>
    <property type="match status" value="1"/>
</dbReference>